<organism evidence="2 3">
    <name type="scientific">Penicillium cinerascens</name>
    <dbReference type="NCBI Taxonomy" id="70096"/>
    <lineage>
        <taxon>Eukaryota</taxon>
        <taxon>Fungi</taxon>
        <taxon>Dikarya</taxon>
        <taxon>Ascomycota</taxon>
        <taxon>Pezizomycotina</taxon>
        <taxon>Eurotiomycetes</taxon>
        <taxon>Eurotiomycetidae</taxon>
        <taxon>Eurotiales</taxon>
        <taxon>Aspergillaceae</taxon>
        <taxon>Penicillium</taxon>
    </lineage>
</organism>
<dbReference type="AlphaFoldDB" id="A0A9W9JE43"/>
<comment type="caution">
    <text evidence="2">The sequence shown here is derived from an EMBL/GenBank/DDBJ whole genome shotgun (WGS) entry which is preliminary data.</text>
</comment>
<evidence type="ECO:0000256" key="1">
    <source>
        <dbReference type="SAM" id="MobiDB-lite"/>
    </source>
</evidence>
<dbReference type="GeneID" id="83182383"/>
<dbReference type="Proteomes" id="UP001150904">
    <property type="component" value="Unassembled WGS sequence"/>
</dbReference>
<protein>
    <submittedName>
        <fullName evidence="2">Uncharacterized protein</fullName>
    </submittedName>
</protein>
<dbReference type="OrthoDB" id="10532308at2759"/>
<gene>
    <name evidence="2" type="ORF">N7498_008020</name>
</gene>
<sequence length="82" mass="9210">MAAFTFQRPATASLEPRPRSAIEFAKDTWKYLSQEIDKRRQQPDSKAETSSKSYETDSESIISKAETLVVDGEKTVVNVGKK</sequence>
<feature type="compositionally biased region" description="Basic and acidic residues" evidence="1">
    <location>
        <begin position="35"/>
        <end position="49"/>
    </location>
</feature>
<reference evidence="2" key="1">
    <citation type="submission" date="2022-12" db="EMBL/GenBank/DDBJ databases">
        <authorList>
            <person name="Petersen C."/>
        </authorList>
    </citation>
    <scope>NUCLEOTIDE SEQUENCE</scope>
    <source>
        <strain evidence="2">IBT 15544</strain>
    </source>
</reference>
<dbReference type="EMBL" id="JAPQKR010000015">
    <property type="protein sequence ID" value="KAJ5194582.1"/>
    <property type="molecule type" value="Genomic_DNA"/>
</dbReference>
<feature type="region of interest" description="Disordered" evidence="1">
    <location>
        <begin position="35"/>
        <end position="58"/>
    </location>
</feature>
<evidence type="ECO:0000313" key="3">
    <source>
        <dbReference type="Proteomes" id="UP001150904"/>
    </source>
</evidence>
<reference evidence="2" key="2">
    <citation type="journal article" date="2023" name="IMA Fungus">
        <title>Comparative genomic study of the Penicillium genus elucidates a diverse pangenome and 15 lateral gene transfer events.</title>
        <authorList>
            <person name="Petersen C."/>
            <person name="Sorensen T."/>
            <person name="Nielsen M.R."/>
            <person name="Sondergaard T.E."/>
            <person name="Sorensen J.L."/>
            <person name="Fitzpatrick D.A."/>
            <person name="Frisvad J.C."/>
            <person name="Nielsen K.L."/>
        </authorList>
    </citation>
    <scope>NUCLEOTIDE SEQUENCE</scope>
    <source>
        <strain evidence="2">IBT 15544</strain>
    </source>
</reference>
<name>A0A9W9JE43_9EURO</name>
<evidence type="ECO:0000313" key="2">
    <source>
        <dbReference type="EMBL" id="KAJ5194582.1"/>
    </source>
</evidence>
<keyword evidence="3" id="KW-1185">Reference proteome</keyword>
<proteinExistence type="predicted"/>
<accession>A0A9W9JE43</accession>
<dbReference type="RefSeq" id="XP_058305070.1">
    <property type="nucleotide sequence ID" value="XM_058455082.1"/>
</dbReference>